<evidence type="ECO:0000313" key="5">
    <source>
        <dbReference type="Proteomes" id="UP000286732"/>
    </source>
</evidence>
<feature type="region of interest" description="Disordered" evidence="2">
    <location>
        <begin position="90"/>
        <end position="128"/>
    </location>
</feature>
<comment type="caution">
    <text evidence="4">The sequence shown here is derived from an EMBL/GenBank/DDBJ whole genome shotgun (WGS) entry which is preliminary data.</text>
</comment>
<feature type="domain" description="Oxo-4-hydroxy-4-carboxy-5-ureidoimidazoline decarboxylase" evidence="3">
    <location>
        <begin position="30"/>
        <end position="121"/>
    </location>
</feature>
<evidence type="ECO:0000313" key="4">
    <source>
        <dbReference type="EMBL" id="RTZ81577.1"/>
    </source>
</evidence>
<feature type="compositionally biased region" description="Basic and acidic residues" evidence="2">
    <location>
        <begin position="119"/>
        <end position="128"/>
    </location>
</feature>
<protein>
    <recommendedName>
        <fullName evidence="3">Oxo-4-hydroxy-4-carboxy-5-ureidoimidazoline decarboxylase domain-containing protein</fullName>
    </recommendedName>
</protein>
<dbReference type="AlphaFoldDB" id="A0A432GCM3"/>
<reference evidence="4 5" key="1">
    <citation type="submission" date="2018-06" db="EMBL/GenBank/DDBJ databases">
        <title>Combined omics and stable isotope probing to characterize newly discovered Mariana Back-Arc vent microbial communities.</title>
        <authorList>
            <person name="Trembath-Reichert E."/>
            <person name="Huber J.A."/>
        </authorList>
    </citation>
    <scope>NUCLEOTIDE SEQUENCE [LARGE SCALE GENOMIC DNA]</scope>
    <source>
        <strain evidence="4">MAG 63_2</strain>
    </source>
</reference>
<dbReference type="Gene3D" id="1.10.3330.10">
    <property type="entry name" value="Oxo-4-hydroxy-4-carboxy-5-ureidoimidazoline decarboxylase"/>
    <property type="match status" value="1"/>
</dbReference>
<evidence type="ECO:0000256" key="2">
    <source>
        <dbReference type="SAM" id="MobiDB-lite"/>
    </source>
</evidence>
<dbReference type="EMBL" id="QNZM01000099">
    <property type="protein sequence ID" value="RTZ81577.1"/>
    <property type="molecule type" value="Genomic_DNA"/>
</dbReference>
<dbReference type="Proteomes" id="UP000286732">
    <property type="component" value="Unassembled WGS sequence"/>
</dbReference>
<keyword evidence="1" id="KW-0659">Purine metabolism</keyword>
<organism evidence="4 5">
    <name type="scientific">SAR324 cluster bacterium</name>
    <dbReference type="NCBI Taxonomy" id="2024889"/>
    <lineage>
        <taxon>Bacteria</taxon>
        <taxon>Deltaproteobacteria</taxon>
        <taxon>SAR324 cluster</taxon>
    </lineage>
</organism>
<dbReference type="InterPro" id="IPR018020">
    <property type="entry name" value="OHCU_decarboxylase"/>
</dbReference>
<dbReference type="GO" id="GO:0006144">
    <property type="term" value="P:purine nucleobase metabolic process"/>
    <property type="evidence" value="ECO:0007669"/>
    <property type="project" value="UniProtKB-KW"/>
</dbReference>
<accession>A0A432GCM3</accession>
<name>A0A432GCM3_9DELT</name>
<proteinExistence type="predicted"/>
<evidence type="ECO:0000259" key="3">
    <source>
        <dbReference type="Pfam" id="PF09349"/>
    </source>
</evidence>
<feature type="compositionally biased region" description="Polar residues" evidence="2">
    <location>
        <begin position="100"/>
        <end position="110"/>
    </location>
</feature>
<dbReference type="InterPro" id="IPR036778">
    <property type="entry name" value="OHCU_decarboxylase_sf"/>
</dbReference>
<dbReference type="SUPFAM" id="SSF158694">
    <property type="entry name" value="UraD-Like"/>
    <property type="match status" value="1"/>
</dbReference>
<sequence length="128" mass="14457">MSELSKHNYFKQLFSYLILSNNVNLEELNQGDSEQACIELLKCCGSSQWTEKMLAARPYNSVSHLLELEGQIWSDLGEVDYLEAFAAHPKIGASKPPDNAKNTESWTSKEQAGMMSADEQTKLKWEPN</sequence>
<dbReference type="Pfam" id="PF09349">
    <property type="entry name" value="OHCU_decarbox"/>
    <property type="match status" value="1"/>
</dbReference>
<gene>
    <name evidence="4" type="ORF">DSY98_02505</name>
</gene>
<evidence type="ECO:0000256" key="1">
    <source>
        <dbReference type="ARBA" id="ARBA00022631"/>
    </source>
</evidence>